<evidence type="ECO:0000256" key="8">
    <source>
        <dbReference type="SAM" id="Phobius"/>
    </source>
</evidence>
<keyword evidence="12" id="KW-1185">Reference proteome</keyword>
<keyword evidence="4 8" id="KW-1133">Transmembrane helix</keyword>
<name>H0XW51_OTOGA</name>
<dbReference type="InterPro" id="IPR053856">
    <property type="entry name" value="TSLPR_D1"/>
</dbReference>
<dbReference type="AlphaFoldDB" id="H0XW51"/>
<keyword evidence="3" id="KW-0732">Signal</keyword>
<dbReference type="HOGENOM" id="CLU_060544_0_0_1"/>
<dbReference type="EMBL" id="AAQR03098289">
    <property type="status" value="NOT_ANNOTATED_CDS"/>
    <property type="molecule type" value="Genomic_DNA"/>
</dbReference>
<dbReference type="EMBL" id="AAQR03098288">
    <property type="status" value="NOT_ANNOTATED_CDS"/>
    <property type="molecule type" value="Genomic_DNA"/>
</dbReference>
<keyword evidence="2 8" id="KW-0812">Transmembrane</keyword>
<protein>
    <submittedName>
        <fullName evidence="11">Cytokine receptor like factor 2</fullName>
    </submittedName>
</protein>
<comment type="subcellular location">
    <subcellularLocation>
        <location evidence="1">Membrane</location>
        <topology evidence="1">Single-pass membrane protein</topology>
    </subcellularLocation>
</comment>
<keyword evidence="7" id="KW-0675">Receptor</keyword>
<dbReference type="SUPFAM" id="SSF49265">
    <property type="entry name" value="Fibronectin type III"/>
    <property type="match status" value="2"/>
</dbReference>
<dbReference type="EMBL" id="AAQR03098286">
    <property type="status" value="NOT_ANNOTATED_CDS"/>
    <property type="molecule type" value="Genomic_DNA"/>
</dbReference>
<dbReference type="Ensembl" id="ENSOGAT00000032457.1">
    <property type="protein sequence ID" value="ENSOGAP00000020344.1"/>
    <property type="gene ID" value="ENSOGAG00000029160.1"/>
</dbReference>
<evidence type="ECO:0000256" key="1">
    <source>
        <dbReference type="ARBA" id="ARBA00004167"/>
    </source>
</evidence>
<dbReference type="OMA" id="DLNFQWH"/>
<dbReference type="GeneTree" id="ENSGT00510000049974"/>
<evidence type="ECO:0000313" key="11">
    <source>
        <dbReference type="Ensembl" id="ENSOGAP00000020344.1"/>
    </source>
</evidence>
<evidence type="ECO:0000256" key="4">
    <source>
        <dbReference type="ARBA" id="ARBA00022989"/>
    </source>
</evidence>
<accession>H0XW51</accession>
<dbReference type="GO" id="GO:0009897">
    <property type="term" value="C:external side of plasma membrane"/>
    <property type="evidence" value="ECO:0007669"/>
    <property type="project" value="TreeGrafter"/>
</dbReference>
<evidence type="ECO:0000259" key="9">
    <source>
        <dbReference type="Pfam" id="PF21605"/>
    </source>
</evidence>
<dbReference type="Pfam" id="PF22012">
    <property type="entry name" value="TSLPR_D1"/>
    <property type="match status" value="1"/>
</dbReference>
<dbReference type="EMBL" id="AAQR03098291">
    <property type="status" value="NOT_ANNOTATED_CDS"/>
    <property type="molecule type" value="Genomic_DNA"/>
</dbReference>
<feature type="domain" description="Cytokine receptor-like factor 2-like" evidence="10">
    <location>
        <begin position="6"/>
        <end position="81"/>
    </location>
</feature>
<dbReference type="GO" id="GO:1904894">
    <property type="term" value="P:positive regulation of receptor signaling pathway via STAT"/>
    <property type="evidence" value="ECO:0007669"/>
    <property type="project" value="Ensembl"/>
</dbReference>
<dbReference type="InterPro" id="IPR036116">
    <property type="entry name" value="FN3_sf"/>
</dbReference>
<feature type="transmembrane region" description="Helical" evidence="8">
    <location>
        <begin position="205"/>
        <end position="225"/>
    </location>
</feature>
<dbReference type="PANTHER" id="PTHR23037">
    <property type="entry name" value="CYTOKINE RECEPTOR"/>
    <property type="match status" value="1"/>
</dbReference>
<evidence type="ECO:0000313" key="12">
    <source>
        <dbReference type="Proteomes" id="UP000005225"/>
    </source>
</evidence>
<reference evidence="11" key="2">
    <citation type="submission" date="2025-08" db="UniProtKB">
        <authorList>
            <consortium name="Ensembl"/>
        </authorList>
    </citation>
    <scope>IDENTIFICATION</scope>
</reference>
<sequence length="345" mass="38822">EKLQFQIIYFNFETVQVTWNASEFSGVNLTFFYTFSSNGEYDQCTRYILQHGHTVGCLLDTKDDEILYFSIRNGPQPVLTESRWINEYVKPSSPRDLHFLWCGEQVTVTCSDLPYTDLVYEVQHRSTFDTTWQAQGGDVCSVKISYMNILGIYIFYINIDIPKDVGSLSTYPTSISAETTCLMEGECKDSCPEEQKGVQPKLPRFILICSLVSLLTMWLLLLSLWKLRRVKNLLIPSIPDPKASFPGLFEQHQGNFQQEWIKDTQNVAQLNKMGSGGEQDCGPEDALVVQVANVPKMMGTVCPKMGDGESSGDSLQFPHQLPKGGDVVSLGGFTFVTSDNSYVML</sequence>
<dbReference type="InParanoid" id="H0XW51"/>
<evidence type="ECO:0000256" key="7">
    <source>
        <dbReference type="ARBA" id="ARBA00023170"/>
    </source>
</evidence>
<feature type="domain" description="Cytokine receptor-like factor 2-like D2" evidence="9">
    <location>
        <begin position="91"/>
        <end position="180"/>
    </location>
</feature>
<dbReference type="eggNOG" id="ENOG502RYG2">
    <property type="taxonomic scope" value="Eukaryota"/>
</dbReference>
<dbReference type="InterPro" id="IPR048648">
    <property type="entry name" value="CRLF2-like_D2"/>
</dbReference>
<proteinExistence type="predicted"/>
<evidence type="ECO:0000256" key="2">
    <source>
        <dbReference type="ARBA" id="ARBA00022692"/>
    </source>
</evidence>
<dbReference type="GO" id="GO:0033005">
    <property type="term" value="P:positive regulation of mast cell activation"/>
    <property type="evidence" value="ECO:0007669"/>
    <property type="project" value="Ensembl"/>
</dbReference>
<dbReference type="Gene3D" id="2.60.40.10">
    <property type="entry name" value="Immunoglobulins"/>
    <property type="match status" value="2"/>
</dbReference>
<evidence type="ECO:0000256" key="3">
    <source>
        <dbReference type="ARBA" id="ARBA00022729"/>
    </source>
</evidence>
<evidence type="ECO:0000256" key="6">
    <source>
        <dbReference type="ARBA" id="ARBA00023157"/>
    </source>
</evidence>
<dbReference type="GO" id="GO:0004896">
    <property type="term" value="F:cytokine receptor activity"/>
    <property type="evidence" value="ECO:0007669"/>
    <property type="project" value="Ensembl"/>
</dbReference>
<reference evidence="12" key="1">
    <citation type="submission" date="2011-03" db="EMBL/GenBank/DDBJ databases">
        <title>Version 3 of the genome sequence of Otolemur garnettii (Bushbaby).</title>
        <authorList>
            <consortium name="The Broad Institute Genome Sequencing Platform"/>
            <person name="Di Palma F."/>
            <person name="Johnson J."/>
            <person name="Lander E.S."/>
            <person name="Lindblad-Toh K."/>
            <person name="Jaffe D.B."/>
            <person name="Gnerre S."/>
            <person name="MacCallum I."/>
            <person name="Przybylski D."/>
            <person name="Ribeiro F.J."/>
            <person name="Burton J.N."/>
            <person name="Walker B.J."/>
            <person name="Sharpe T."/>
            <person name="Hall G."/>
        </authorList>
    </citation>
    <scope>NUCLEOTIDE SEQUENCE [LARGE SCALE GENOMIC DNA]</scope>
</reference>
<evidence type="ECO:0000256" key="5">
    <source>
        <dbReference type="ARBA" id="ARBA00023136"/>
    </source>
</evidence>
<dbReference type="Pfam" id="PF21605">
    <property type="entry name" value="CRLF2-like_D2"/>
    <property type="match status" value="1"/>
</dbReference>
<dbReference type="FunCoup" id="H0XW51">
    <property type="interactions" value="332"/>
</dbReference>
<dbReference type="FunFam" id="2.60.40.10:FF:002401">
    <property type="entry name" value="Cytokine receptor like factor 2"/>
    <property type="match status" value="1"/>
</dbReference>
<dbReference type="Proteomes" id="UP000005225">
    <property type="component" value="Unassembled WGS sequence"/>
</dbReference>
<dbReference type="InterPro" id="IPR013783">
    <property type="entry name" value="Ig-like_fold"/>
</dbReference>
<keyword evidence="6" id="KW-1015">Disulfide bond</keyword>
<dbReference type="EMBL" id="AAQR03098287">
    <property type="status" value="NOT_ANNOTATED_CDS"/>
    <property type="molecule type" value="Genomic_DNA"/>
</dbReference>
<dbReference type="GO" id="GO:0015026">
    <property type="term" value="F:coreceptor activity"/>
    <property type="evidence" value="ECO:0007669"/>
    <property type="project" value="Ensembl"/>
</dbReference>
<reference evidence="11" key="3">
    <citation type="submission" date="2025-09" db="UniProtKB">
        <authorList>
            <consortium name="Ensembl"/>
        </authorList>
    </citation>
    <scope>IDENTIFICATION</scope>
</reference>
<dbReference type="EMBL" id="AAQR03098285">
    <property type="status" value="NOT_ANNOTATED_CDS"/>
    <property type="molecule type" value="Genomic_DNA"/>
</dbReference>
<dbReference type="STRING" id="30611.ENSOGAP00000020344"/>
<dbReference type="PANTHER" id="PTHR23037:SF28">
    <property type="entry name" value="ERYTHROPOIETIN RECEPTOR"/>
    <property type="match status" value="1"/>
</dbReference>
<evidence type="ECO:0000259" key="10">
    <source>
        <dbReference type="Pfam" id="PF22012"/>
    </source>
</evidence>
<dbReference type="EMBL" id="AAQR03098290">
    <property type="status" value="NOT_ANNOTATED_CDS"/>
    <property type="molecule type" value="Genomic_DNA"/>
</dbReference>
<dbReference type="GO" id="GO:0032754">
    <property type="term" value="P:positive regulation of interleukin-5 production"/>
    <property type="evidence" value="ECO:0007669"/>
    <property type="project" value="Ensembl"/>
</dbReference>
<dbReference type="EMBL" id="AAQR03098292">
    <property type="status" value="NOT_ANNOTATED_CDS"/>
    <property type="molecule type" value="Genomic_DNA"/>
</dbReference>
<dbReference type="GO" id="GO:0008284">
    <property type="term" value="P:positive regulation of cell population proliferation"/>
    <property type="evidence" value="ECO:0007669"/>
    <property type="project" value="Ensembl"/>
</dbReference>
<organism evidence="11 12">
    <name type="scientific">Otolemur garnettii</name>
    <name type="common">Small-eared galago</name>
    <name type="synonym">Garnett's greater bushbaby</name>
    <dbReference type="NCBI Taxonomy" id="30611"/>
    <lineage>
        <taxon>Eukaryota</taxon>
        <taxon>Metazoa</taxon>
        <taxon>Chordata</taxon>
        <taxon>Craniata</taxon>
        <taxon>Vertebrata</taxon>
        <taxon>Euteleostomi</taxon>
        <taxon>Mammalia</taxon>
        <taxon>Eutheria</taxon>
        <taxon>Euarchontoglires</taxon>
        <taxon>Primates</taxon>
        <taxon>Strepsirrhini</taxon>
        <taxon>Lorisiformes</taxon>
        <taxon>Galagidae</taxon>
        <taxon>Otolemur</taxon>
    </lineage>
</organism>
<keyword evidence="5 8" id="KW-0472">Membrane</keyword>